<accession>A0AAD7MZM7</accession>
<dbReference type="AlphaFoldDB" id="A0AAD7MZM7"/>
<sequence length="473" mass="53158">MLWPNPGPPLTTETPVHWPGISPASTAAVREYLQKDYEQHHGFFNEKGFHNHTPFHLLVEWVLGGTPAHLSAIWDQHVAVERRQFPSDHAITAATFNDHLGDESYYQAYLHFFSDIVLRKPVNAVLEEWLFSSRVNYDTLKDGMLNRLLAGVMHPLIYVGFGLEFSLPGLVAEGLAHAAVHKNATSTLVPRYLFDTLSVPRPITQGAKSAGTHAFSILARIQCAHQFNNVVPDFKFDNIHTKYGEDIQRYAAEWIVEGMDSKEVAEKVKELIFLNVMIYAMGGWTEAKEFRYAEFTLMHLVTSSITMSSYMATISSPASKSMLLRAYFSRSLAYWISRGRPILNVRSFFASSMVPAIPGHTPKPYPSAFPKHAPLDALTPNPWLQIIQSALVHPDDHLGKFQRTLAYYAALYGAVTAGEFKGTELDGSECVDGTLFLRAAGLTMERMGRVREGEKDQYWTNDPNFKISFASLR</sequence>
<evidence type="ECO:0000313" key="3">
    <source>
        <dbReference type="Proteomes" id="UP001215598"/>
    </source>
</evidence>
<name>A0AAD7MZM7_9AGAR</name>
<protein>
    <submittedName>
        <fullName evidence="2">Uncharacterized protein</fullName>
    </submittedName>
</protein>
<gene>
    <name evidence="2" type="ORF">B0H16DRAFT_1758196</name>
</gene>
<organism evidence="2 3">
    <name type="scientific">Mycena metata</name>
    <dbReference type="NCBI Taxonomy" id="1033252"/>
    <lineage>
        <taxon>Eukaryota</taxon>
        <taxon>Fungi</taxon>
        <taxon>Dikarya</taxon>
        <taxon>Basidiomycota</taxon>
        <taxon>Agaricomycotina</taxon>
        <taxon>Agaricomycetes</taxon>
        <taxon>Agaricomycetidae</taxon>
        <taxon>Agaricales</taxon>
        <taxon>Marasmiineae</taxon>
        <taxon>Mycenaceae</taxon>
        <taxon>Mycena</taxon>
    </lineage>
</organism>
<dbReference type="PANTHER" id="PTHR35870">
    <property type="entry name" value="PROTEIN, PUTATIVE (AFU_ORTHOLOGUE AFUA_5G03330)-RELATED"/>
    <property type="match status" value="1"/>
</dbReference>
<dbReference type="EMBL" id="JARKIB010000104">
    <property type="protein sequence ID" value="KAJ7740069.1"/>
    <property type="molecule type" value="Genomic_DNA"/>
</dbReference>
<keyword evidence="1" id="KW-0560">Oxidoreductase</keyword>
<keyword evidence="3" id="KW-1185">Reference proteome</keyword>
<dbReference type="Proteomes" id="UP001215598">
    <property type="component" value="Unassembled WGS sequence"/>
</dbReference>
<evidence type="ECO:0000256" key="1">
    <source>
        <dbReference type="ARBA" id="ARBA00023002"/>
    </source>
</evidence>
<dbReference type="Pfam" id="PF14027">
    <property type="entry name" value="Questin_oxidase"/>
    <property type="match status" value="1"/>
</dbReference>
<evidence type="ECO:0000313" key="2">
    <source>
        <dbReference type="EMBL" id="KAJ7740069.1"/>
    </source>
</evidence>
<proteinExistence type="predicted"/>
<dbReference type="InterPro" id="IPR025337">
    <property type="entry name" value="Questin_oxidase-like"/>
</dbReference>
<reference evidence="2" key="1">
    <citation type="submission" date="2023-03" db="EMBL/GenBank/DDBJ databases">
        <title>Massive genome expansion in bonnet fungi (Mycena s.s.) driven by repeated elements and novel gene families across ecological guilds.</title>
        <authorList>
            <consortium name="Lawrence Berkeley National Laboratory"/>
            <person name="Harder C.B."/>
            <person name="Miyauchi S."/>
            <person name="Viragh M."/>
            <person name="Kuo A."/>
            <person name="Thoen E."/>
            <person name="Andreopoulos B."/>
            <person name="Lu D."/>
            <person name="Skrede I."/>
            <person name="Drula E."/>
            <person name="Henrissat B."/>
            <person name="Morin E."/>
            <person name="Kohler A."/>
            <person name="Barry K."/>
            <person name="LaButti K."/>
            <person name="Morin E."/>
            <person name="Salamov A."/>
            <person name="Lipzen A."/>
            <person name="Mereny Z."/>
            <person name="Hegedus B."/>
            <person name="Baldrian P."/>
            <person name="Stursova M."/>
            <person name="Weitz H."/>
            <person name="Taylor A."/>
            <person name="Grigoriev I.V."/>
            <person name="Nagy L.G."/>
            <person name="Martin F."/>
            <person name="Kauserud H."/>
        </authorList>
    </citation>
    <scope>NUCLEOTIDE SEQUENCE</scope>
    <source>
        <strain evidence="2">CBHHK182m</strain>
    </source>
</reference>
<dbReference type="GO" id="GO:0016491">
    <property type="term" value="F:oxidoreductase activity"/>
    <property type="evidence" value="ECO:0007669"/>
    <property type="project" value="UniProtKB-KW"/>
</dbReference>
<dbReference type="PANTHER" id="PTHR35870:SF1">
    <property type="entry name" value="PROTEIN, PUTATIVE (AFU_ORTHOLOGUE AFUA_5G03330)-RELATED"/>
    <property type="match status" value="1"/>
</dbReference>
<comment type="caution">
    <text evidence="2">The sequence shown here is derived from an EMBL/GenBank/DDBJ whole genome shotgun (WGS) entry which is preliminary data.</text>
</comment>